<dbReference type="OrthoDB" id="6123234at2759"/>
<dbReference type="AlphaFoldDB" id="A0A8W8NJS0"/>
<keyword evidence="4" id="KW-1185">Reference proteome</keyword>
<evidence type="ECO:0000256" key="2">
    <source>
        <dbReference type="SAM" id="MobiDB-lite"/>
    </source>
</evidence>
<dbReference type="OMA" id="CVPTHIT"/>
<protein>
    <submittedName>
        <fullName evidence="3">Uncharacterized protein</fullName>
    </submittedName>
</protein>
<dbReference type="Proteomes" id="UP000005408">
    <property type="component" value="Unassembled WGS sequence"/>
</dbReference>
<evidence type="ECO:0000256" key="1">
    <source>
        <dbReference type="SAM" id="Coils"/>
    </source>
</evidence>
<reference evidence="3" key="1">
    <citation type="submission" date="2022-08" db="UniProtKB">
        <authorList>
            <consortium name="EnsemblMetazoa"/>
        </authorList>
    </citation>
    <scope>IDENTIFICATION</scope>
    <source>
        <strain evidence="3">05x7-T-G4-1.051#20</strain>
    </source>
</reference>
<keyword evidence="1" id="KW-0175">Coiled coil</keyword>
<evidence type="ECO:0000313" key="3">
    <source>
        <dbReference type="EnsemblMetazoa" id="G6510.2:cds"/>
    </source>
</evidence>
<feature type="coiled-coil region" evidence="1">
    <location>
        <begin position="373"/>
        <end position="408"/>
    </location>
</feature>
<name>A0A8W8NJS0_MAGGI</name>
<feature type="region of interest" description="Disordered" evidence="2">
    <location>
        <begin position="268"/>
        <end position="289"/>
    </location>
</feature>
<dbReference type="EnsemblMetazoa" id="G6510.1">
    <property type="protein sequence ID" value="G6510.1:cds"/>
    <property type="gene ID" value="G6510"/>
</dbReference>
<evidence type="ECO:0000313" key="4">
    <source>
        <dbReference type="Proteomes" id="UP000005408"/>
    </source>
</evidence>
<sequence>MKIRQLLPSNFFQKSKSKKKKHFGKCKDNLKETITVTEHFDHAEVLVHSRENSISNLVDLHSDLDTLFETLRSRANRTHATQQTSETELQTIEQSVVTYENIGQFNSLKPRTRIRTNPWIQVPATELCIYQSDSDNKYAEIQNLGSRKESKVVERLVVCNIPEKDDILEAQENLFISKRQRRSAEKNIETHYRWSIISEGDVSIDWECHTFDEDWDNSNLTYTYNAPYENDLDLILEQGMSEADYTRVSIEDLLQEIVYDTDYHKNTTDDDTEMANNEDRSDNSSIISYPMTNANDVTREGLMQESLDAGYASLTRDGTLSSDDDERIDIDNMNSNLSCREFSPLEEDDKPQEMDFAVGQEAESSERTLPEVKQSLQEKINQLRIEKLVVQNKIKEAQEEEKARIEQRRLLEGKFPAERKLSLFKTLIDLKERLENQTMRIQRSYSAVLTMKRNFSRQKTPVICVSTKITL</sequence>
<proteinExistence type="predicted"/>
<dbReference type="EnsemblMetazoa" id="G6510.2">
    <property type="protein sequence ID" value="G6510.2:cds"/>
    <property type="gene ID" value="G6510"/>
</dbReference>
<accession>A0A8W8NJS0</accession>
<organism evidence="3 4">
    <name type="scientific">Magallana gigas</name>
    <name type="common">Pacific oyster</name>
    <name type="synonym">Crassostrea gigas</name>
    <dbReference type="NCBI Taxonomy" id="29159"/>
    <lineage>
        <taxon>Eukaryota</taxon>
        <taxon>Metazoa</taxon>
        <taxon>Spiralia</taxon>
        <taxon>Lophotrochozoa</taxon>
        <taxon>Mollusca</taxon>
        <taxon>Bivalvia</taxon>
        <taxon>Autobranchia</taxon>
        <taxon>Pteriomorphia</taxon>
        <taxon>Ostreida</taxon>
        <taxon>Ostreoidea</taxon>
        <taxon>Ostreidae</taxon>
        <taxon>Magallana</taxon>
    </lineage>
</organism>